<name>X1TZJ0_9ZZZZ</name>
<sequence length="115" mass="12505">KHLYESVWLAKRLAEQMSEQKAKTAEIFAVVDKFLKKSTGFGLVHGLGHGLGIEVHDMPMGFLKDSKETLQQGNVLTAEPAIYGSFGGIRIEDIVVVTARGAKPLSSAPKKLVEL</sequence>
<evidence type="ECO:0000313" key="4">
    <source>
        <dbReference type="EMBL" id="GAJ10684.1"/>
    </source>
</evidence>
<reference evidence="4" key="1">
    <citation type="journal article" date="2014" name="Front. Microbiol.">
        <title>High frequency of phylogenetically diverse reductive dehalogenase-homologous genes in deep subseafloor sedimentary metagenomes.</title>
        <authorList>
            <person name="Kawai M."/>
            <person name="Futagami T."/>
            <person name="Toyoda A."/>
            <person name="Takaki Y."/>
            <person name="Nishi S."/>
            <person name="Hori S."/>
            <person name="Arai W."/>
            <person name="Tsubouchi T."/>
            <person name="Morono Y."/>
            <person name="Uchiyama I."/>
            <person name="Ito T."/>
            <person name="Fujiyama A."/>
            <person name="Inagaki F."/>
            <person name="Takami H."/>
        </authorList>
    </citation>
    <scope>NUCLEOTIDE SEQUENCE</scope>
    <source>
        <strain evidence="4">Expedition CK06-06</strain>
    </source>
</reference>
<dbReference type="Pfam" id="PF00557">
    <property type="entry name" value="Peptidase_M24"/>
    <property type="match status" value="1"/>
</dbReference>
<evidence type="ECO:0000256" key="2">
    <source>
        <dbReference type="ARBA" id="ARBA00022801"/>
    </source>
</evidence>
<dbReference type="EMBL" id="BARW01030880">
    <property type="protein sequence ID" value="GAJ10684.1"/>
    <property type="molecule type" value="Genomic_DNA"/>
</dbReference>
<dbReference type="Gene3D" id="3.90.230.10">
    <property type="entry name" value="Creatinase/methionine aminopeptidase superfamily"/>
    <property type="match status" value="1"/>
</dbReference>
<dbReference type="SUPFAM" id="SSF55920">
    <property type="entry name" value="Creatinase/aminopeptidase"/>
    <property type="match status" value="1"/>
</dbReference>
<keyword evidence="1" id="KW-0479">Metal-binding</keyword>
<dbReference type="GO" id="GO:0046872">
    <property type="term" value="F:metal ion binding"/>
    <property type="evidence" value="ECO:0007669"/>
    <property type="project" value="UniProtKB-KW"/>
</dbReference>
<dbReference type="PANTHER" id="PTHR46112">
    <property type="entry name" value="AMINOPEPTIDASE"/>
    <property type="match status" value="1"/>
</dbReference>
<organism evidence="4">
    <name type="scientific">marine sediment metagenome</name>
    <dbReference type="NCBI Taxonomy" id="412755"/>
    <lineage>
        <taxon>unclassified sequences</taxon>
        <taxon>metagenomes</taxon>
        <taxon>ecological metagenomes</taxon>
    </lineage>
</organism>
<evidence type="ECO:0000259" key="3">
    <source>
        <dbReference type="Pfam" id="PF00557"/>
    </source>
</evidence>
<feature type="domain" description="Peptidase M24" evidence="3">
    <location>
        <begin position="1"/>
        <end position="99"/>
    </location>
</feature>
<evidence type="ECO:0000256" key="1">
    <source>
        <dbReference type="ARBA" id="ARBA00022723"/>
    </source>
</evidence>
<dbReference type="InterPro" id="IPR036005">
    <property type="entry name" value="Creatinase/aminopeptidase-like"/>
</dbReference>
<gene>
    <name evidence="4" type="ORF">S12H4_49252</name>
</gene>
<dbReference type="InterPro" id="IPR001131">
    <property type="entry name" value="Peptidase_M24B_aminopep-P_CS"/>
</dbReference>
<dbReference type="InterPro" id="IPR050659">
    <property type="entry name" value="Peptidase_M24B"/>
</dbReference>
<dbReference type="PANTHER" id="PTHR46112:SF2">
    <property type="entry name" value="XAA-PRO AMINOPEPTIDASE P-RELATED"/>
    <property type="match status" value="1"/>
</dbReference>
<dbReference type="AlphaFoldDB" id="X1TZJ0"/>
<dbReference type="PROSITE" id="PS00491">
    <property type="entry name" value="PROLINE_PEPTIDASE"/>
    <property type="match status" value="1"/>
</dbReference>
<protein>
    <recommendedName>
        <fullName evidence="3">Peptidase M24 domain-containing protein</fullName>
    </recommendedName>
</protein>
<keyword evidence="2" id="KW-0378">Hydrolase</keyword>
<dbReference type="InterPro" id="IPR000994">
    <property type="entry name" value="Pept_M24"/>
</dbReference>
<comment type="caution">
    <text evidence="4">The sequence shown here is derived from an EMBL/GenBank/DDBJ whole genome shotgun (WGS) entry which is preliminary data.</text>
</comment>
<feature type="non-terminal residue" evidence="4">
    <location>
        <position position="1"/>
    </location>
</feature>
<accession>X1TZJ0</accession>
<dbReference type="GO" id="GO:0016787">
    <property type="term" value="F:hydrolase activity"/>
    <property type="evidence" value="ECO:0007669"/>
    <property type="project" value="UniProtKB-KW"/>
</dbReference>
<proteinExistence type="predicted"/>